<evidence type="ECO:0000313" key="2">
    <source>
        <dbReference type="EMBL" id="KAF3098169.1"/>
    </source>
</evidence>
<comment type="caution">
    <text evidence="2">The sequence shown here is derived from an EMBL/GenBank/DDBJ whole genome shotgun (WGS) entry which is preliminary data.</text>
</comment>
<dbReference type="Pfam" id="PF01966">
    <property type="entry name" value="HD"/>
    <property type="match status" value="1"/>
</dbReference>
<name>A0A7C8N7U7_ORBOL</name>
<evidence type="ECO:0000259" key="1">
    <source>
        <dbReference type="SMART" id="SM00471"/>
    </source>
</evidence>
<dbReference type="Gene3D" id="1.20.58.1910">
    <property type="match status" value="1"/>
</dbReference>
<sequence length="267" mass="29631">MSTENTESSIAAVELSQSDQALLPTLIPKTHAFVKDYMARYDSSHDFSHVLRVLNLAHHIAQTEQKYLQSVALVPPPATKVAPLYDSTIITLAALLHDVGDRKYIQEGEKVDESPVKTFLVESGASEALGERVQTIVNGVSYSKEIKDPQRVLDLIEVYPELAVVQDADRLDAVGAVGIGRTFTFAGAKGSGGAGMENVLKHFEEKLLILETMMKTKTGTEMAQKRTKVLREFERFWYVKDPSIVLPNILEFIKSPSQEVPNIKNYI</sequence>
<evidence type="ECO:0000313" key="3">
    <source>
        <dbReference type="Proteomes" id="UP000475325"/>
    </source>
</evidence>
<dbReference type="PANTHER" id="PTHR33594">
    <property type="entry name" value="SUPERFAMILY HYDROLASE, PUTATIVE (AFU_ORTHOLOGUE AFUA_1G03035)-RELATED"/>
    <property type="match status" value="1"/>
</dbReference>
<gene>
    <name evidence="2" type="ORF">TWF102_006158</name>
</gene>
<protein>
    <recommendedName>
        <fullName evidence="1">HD/PDEase domain-containing protein</fullName>
    </recommendedName>
</protein>
<dbReference type="SMART" id="SM00471">
    <property type="entry name" value="HDc"/>
    <property type="match status" value="1"/>
</dbReference>
<dbReference type="SUPFAM" id="SSF109604">
    <property type="entry name" value="HD-domain/PDEase-like"/>
    <property type="match status" value="1"/>
</dbReference>
<proteinExistence type="predicted"/>
<accession>A0A7C8N7U7</accession>
<dbReference type="InterPro" id="IPR003607">
    <property type="entry name" value="HD/PDEase_dom"/>
</dbReference>
<dbReference type="PANTHER" id="PTHR33594:SF1">
    <property type="entry name" value="HD_PDEASE DOMAIN-CONTAINING PROTEIN"/>
    <property type="match status" value="1"/>
</dbReference>
<dbReference type="Proteomes" id="UP000475325">
    <property type="component" value="Unassembled WGS sequence"/>
</dbReference>
<dbReference type="AlphaFoldDB" id="A0A7C8N7U7"/>
<dbReference type="CDD" id="cd00077">
    <property type="entry name" value="HDc"/>
    <property type="match status" value="1"/>
</dbReference>
<organism evidence="2 3">
    <name type="scientific">Orbilia oligospora</name>
    <name type="common">Nematode-trapping fungus</name>
    <name type="synonym">Arthrobotrys oligospora</name>
    <dbReference type="NCBI Taxonomy" id="2813651"/>
    <lineage>
        <taxon>Eukaryota</taxon>
        <taxon>Fungi</taxon>
        <taxon>Dikarya</taxon>
        <taxon>Ascomycota</taxon>
        <taxon>Pezizomycotina</taxon>
        <taxon>Orbiliomycetes</taxon>
        <taxon>Orbiliales</taxon>
        <taxon>Orbiliaceae</taxon>
        <taxon>Orbilia</taxon>
    </lineage>
</organism>
<dbReference type="InterPro" id="IPR006674">
    <property type="entry name" value="HD_domain"/>
</dbReference>
<reference evidence="2 3" key="1">
    <citation type="submission" date="2019-06" db="EMBL/GenBank/DDBJ databases">
        <authorList>
            <person name="Palmer J.M."/>
        </authorList>
    </citation>
    <scope>NUCLEOTIDE SEQUENCE [LARGE SCALE GENOMIC DNA]</scope>
    <source>
        <strain evidence="2 3">TWF102</strain>
    </source>
</reference>
<feature type="domain" description="HD/PDEase" evidence="1">
    <location>
        <begin position="42"/>
        <end position="183"/>
    </location>
</feature>
<dbReference type="Gene3D" id="1.10.472.50">
    <property type="entry name" value="HD-domain/PDEase-like"/>
    <property type="match status" value="1"/>
</dbReference>
<dbReference type="EMBL" id="WIQW01000032">
    <property type="protein sequence ID" value="KAF3098169.1"/>
    <property type="molecule type" value="Genomic_DNA"/>
</dbReference>